<sequence>MRLKNRVFLKKQWVKTFLDMPNGIPSHDTFNDLLNRLSPKAFHAAFTEWVKHLCELNEVNSMKI</sequence>
<dbReference type="InterPro" id="IPR051698">
    <property type="entry name" value="Transposase_11-like"/>
</dbReference>
<evidence type="ECO:0000313" key="2">
    <source>
        <dbReference type="EMBL" id="RLV61395.1"/>
    </source>
</evidence>
<dbReference type="PANTHER" id="PTHR30298">
    <property type="entry name" value="H REPEAT-ASSOCIATED PREDICTED TRANSPOSASE"/>
    <property type="match status" value="1"/>
</dbReference>
<feature type="domain" description="H repeat-associated protein N-terminal" evidence="1">
    <location>
        <begin position="10"/>
        <end position="50"/>
    </location>
</feature>
<dbReference type="PANTHER" id="PTHR30298:SF0">
    <property type="entry name" value="PROTEIN YBFL-RELATED"/>
    <property type="match status" value="1"/>
</dbReference>
<organism evidence="2 3">
    <name type="scientific">Parashewanella curva</name>
    <dbReference type="NCBI Taxonomy" id="2338552"/>
    <lineage>
        <taxon>Bacteria</taxon>
        <taxon>Pseudomonadati</taxon>
        <taxon>Pseudomonadota</taxon>
        <taxon>Gammaproteobacteria</taxon>
        <taxon>Alteromonadales</taxon>
        <taxon>Shewanellaceae</taxon>
        <taxon>Parashewanella</taxon>
    </lineage>
</organism>
<dbReference type="Pfam" id="PF13808">
    <property type="entry name" value="DDE_Tnp_1_assoc"/>
    <property type="match status" value="1"/>
</dbReference>
<dbReference type="AlphaFoldDB" id="A0A3L8Q1C7"/>
<dbReference type="InterPro" id="IPR032806">
    <property type="entry name" value="YbfD_N"/>
</dbReference>
<protein>
    <submittedName>
        <fullName evidence="2">Transposase family protein</fullName>
    </submittedName>
</protein>
<dbReference type="OrthoDB" id="6648013at2"/>
<comment type="caution">
    <text evidence="2">The sequence shown here is derived from an EMBL/GenBank/DDBJ whole genome shotgun (WGS) entry which is preliminary data.</text>
</comment>
<dbReference type="EMBL" id="QZEI01000003">
    <property type="protein sequence ID" value="RLV61395.1"/>
    <property type="molecule type" value="Genomic_DNA"/>
</dbReference>
<reference evidence="2 3" key="1">
    <citation type="submission" date="2018-09" db="EMBL/GenBank/DDBJ databases">
        <title>Phylogeny of the Shewanellaceae, and recommendation for two new genera, Pseudoshewanella and Parashewanella.</title>
        <authorList>
            <person name="Wang G."/>
        </authorList>
    </citation>
    <scope>NUCLEOTIDE SEQUENCE [LARGE SCALE GENOMIC DNA]</scope>
    <source>
        <strain evidence="2 3">C51</strain>
    </source>
</reference>
<evidence type="ECO:0000259" key="1">
    <source>
        <dbReference type="Pfam" id="PF13808"/>
    </source>
</evidence>
<proteinExistence type="predicted"/>
<keyword evidence="3" id="KW-1185">Reference proteome</keyword>
<evidence type="ECO:0000313" key="3">
    <source>
        <dbReference type="Proteomes" id="UP000281474"/>
    </source>
</evidence>
<name>A0A3L8Q1C7_9GAMM</name>
<gene>
    <name evidence="2" type="ORF">D5018_01515</name>
</gene>
<accession>A0A3L8Q1C7</accession>
<dbReference type="Proteomes" id="UP000281474">
    <property type="component" value="Unassembled WGS sequence"/>
</dbReference>